<dbReference type="KEGG" id="tbg:TbgDal_X2170"/>
<dbReference type="KEGG" id="tbg:TbgDal_X2150"/>
<dbReference type="GeneID" id="23865271"/>
<dbReference type="AlphaFoldDB" id="D0A1J1"/>
<dbReference type="RefSeq" id="XP_011777399.1">
    <property type="nucleotide sequence ID" value="XM_011779097.1"/>
</dbReference>
<reference evidence="4" key="2">
    <citation type="journal article" date="2010" name="PLoS Negl. Trop. Dis.">
        <title>The genome sequence of Trypanosoma brucei gambiense, causative agent of chronic human african trypanosomiasis.</title>
        <authorList>
            <person name="Jackson A.P."/>
            <person name="Sanders M."/>
            <person name="Berry A."/>
            <person name="McQuillan J."/>
            <person name="Aslett M.A."/>
            <person name="Quail M.A."/>
            <person name="Chukualim B."/>
            <person name="Capewell P."/>
            <person name="MacLeod A."/>
            <person name="Melville S.E."/>
            <person name="Gibson W."/>
            <person name="Barry J.D."/>
            <person name="Berriman M."/>
            <person name="Hertz-Fowler C."/>
        </authorList>
    </citation>
    <scope>NUCLEOTIDE SEQUENCE [LARGE SCALE GENOMIC DNA]</scope>
    <source>
        <strain evidence="4">MHOM/CI/86/DAL972</strain>
    </source>
</reference>
<organism evidence="2 4">
    <name type="scientific">Trypanosoma brucei gambiense (strain MHOM/CI/86/DAL972)</name>
    <dbReference type="NCBI Taxonomy" id="679716"/>
    <lineage>
        <taxon>Eukaryota</taxon>
        <taxon>Discoba</taxon>
        <taxon>Euglenozoa</taxon>
        <taxon>Kinetoplastea</taxon>
        <taxon>Metakinetoplastina</taxon>
        <taxon>Trypanosomatida</taxon>
        <taxon>Trypanosomatidae</taxon>
        <taxon>Trypanosoma</taxon>
    </lineage>
</organism>
<evidence type="ECO:0000313" key="2">
    <source>
        <dbReference type="EMBL" id="CBH15133.1"/>
    </source>
</evidence>
<protein>
    <submittedName>
        <fullName evidence="2">Uncharacterized protein</fullName>
    </submittedName>
</protein>
<dbReference type="Proteomes" id="UP000002316">
    <property type="component" value="Chromosome 10"/>
</dbReference>
<dbReference type="GeneID" id="23865270"/>
<evidence type="ECO:0000256" key="1">
    <source>
        <dbReference type="SAM" id="MobiDB-lite"/>
    </source>
</evidence>
<sequence>MSSTTVQDVKQRNLTHTTKFCRGKRPITRIIKEESNSPATGRTPHTMPSSSFHRPTRCGNDPNDGALSDGEVPAAQQPHPVELAKLHTHQHRGPETTRSNGEGHSSQPSFLSGNKALVSLSKTGGQSD</sequence>
<accession>D0A1J1</accession>
<reference evidence="2" key="1">
    <citation type="submission" date="2009-09" db="EMBL/GenBank/DDBJ databases">
        <title>The genome sequence of Trypanosoma brucei gambiense: the cause of Human African trypanosomasis.</title>
        <authorList>
            <person name="Jackson A.P."/>
            <person name="Sanders M."/>
            <person name="Berry A."/>
            <person name="McQuillan J."/>
            <person name="Aslett M.A."/>
            <person name="Quail M.A."/>
            <person name="Macleod A."/>
            <person name="Melville S.E."/>
            <person name="Gibson W."/>
            <person name="Barry J.D."/>
            <person name="Berriman M."/>
            <person name="Hertz-Fowler C."/>
        </authorList>
    </citation>
    <scope>NUCLEOTIDE SEQUENCE</scope>
    <source>
        <strain evidence="2">Dal 972 clone 1</strain>
    </source>
</reference>
<feature type="compositionally biased region" description="Polar residues" evidence="1">
    <location>
        <begin position="96"/>
        <end position="112"/>
    </location>
</feature>
<feature type="compositionally biased region" description="Polar residues" evidence="1">
    <location>
        <begin position="1"/>
        <end position="18"/>
    </location>
</feature>
<gene>
    <name evidence="2" type="ORF">TbgDal_X2150</name>
    <name evidence="3" type="ORF">TbgDal_X2170</name>
</gene>
<dbReference type="RefSeq" id="XP_011777400.1">
    <property type="nucleotide sequence ID" value="XM_011779098.1"/>
</dbReference>
<name>D0A1J1_TRYB9</name>
<proteinExistence type="predicted"/>
<feature type="region of interest" description="Disordered" evidence="1">
    <location>
        <begin position="1"/>
        <end position="128"/>
    </location>
</feature>
<dbReference type="EMBL" id="FN554973">
    <property type="protein sequence ID" value="CBH15134.1"/>
    <property type="molecule type" value="Genomic_DNA"/>
</dbReference>
<evidence type="ECO:0000313" key="3">
    <source>
        <dbReference type="EMBL" id="CBH15134.1"/>
    </source>
</evidence>
<dbReference type="EMBL" id="FN554973">
    <property type="protein sequence ID" value="CBH15133.1"/>
    <property type="molecule type" value="Genomic_DNA"/>
</dbReference>
<evidence type="ECO:0000313" key="4">
    <source>
        <dbReference type="Proteomes" id="UP000002316"/>
    </source>
</evidence>